<name>A0ACB8QUQ3_9AGAM</name>
<accession>A0ACB8QUQ3</accession>
<dbReference type="Proteomes" id="UP000814128">
    <property type="component" value="Unassembled WGS sequence"/>
</dbReference>
<evidence type="ECO:0000313" key="2">
    <source>
        <dbReference type="Proteomes" id="UP000814128"/>
    </source>
</evidence>
<sequence>MATTENTPLLGQIEERIQHDHDTVYERFSPAHKRLIVTLVSLAGFMQMFVAGSFVPSVLPIARELGTTGAVINLAVSLSVLTAALGMLFWARYAGFYGRRPIYLCMHPILVLGSLGVAQASSVPELMAFRVLQAFGGCGGFSIGAGVIGDIYRLEERGRAMGIFFAACFLSPALAPMIGGLVAHYASWRVMQLCLAISAVCLFCGMYTWLPETSQPRARGIDKLLEGEGAGSEKQWRWVWLNPFSDLALLRSPNLLAVCLSATTVLLSDFLLLNPLAFTIGKQYGITNEGIIGLFFLPAGLGNMIGAPLAGRISDRVIVEWRRKRGGVWVPEDRLRASVLGMAVIVPVSLLACGFCTEYVPGTPGIVLNLFFLFMNGVGIDYAMTPMSAYSVDIMHSRSAEVIAATAGLRNIICGSAVSGFLPTIDRIGVFATDAIVAVLVWFFLGILLLTIKYGDRMRAWVDVGYSTPATN</sequence>
<proteinExistence type="predicted"/>
<protein>
    <submittedName>
        <fullName evidence="1">MFS general substrate transporter</fullName>
    </submittedName>
</protein>
<reference evidence="1" key="2">
    <citation type="journal article" date="2022" name="New Phytol.">
        <title>Evolutionary transition to the ectomycorrhizal habit in the genomes of a hyperdiverse lineage of mushroom-forming fungi.</title>
        <authorList>
            <person name="Looney B."/>
            <person name="Miyauchi S."/>
            <person name="Morin E."/>
            <person name="Drula E."/>
            <person name="Courty P.E."/>
            <person name="Kohler A."/>
            <person name="Kuo A."/>
            <person name="LaButti K."/>
            <person name="Pangilinan J."/>
            <person name="Lipzen A."/>
            <person name="Riley R."/>
            <person name="Andreopoulos W."/>
            <person name="He G."/>
            <person name="Johnson J."/>
            <person name="Nolan M."/>
            <person name="Tritt A."/>
            <person name="Barry K.W."/>
            <person name="Grigoriev I.V."/>
            <person name="Nagy L.G."/>
            <person name="Hibbett D."/>
            <person name="Henrissat B."/>
            <person name="Matheny P.B."/>
            <person name="Labbe J."/>
            <person name="Martin F.M."/>
        </authorList>
    </citation>
    <scope>NUCLEOTIDE SEQUENCE</scope>
    <source>
        <strain evidence="1">EC-137</strain>
    </source>
</reference>
<organism evidence="1 2">
    <name type="scientific">Vararia minispora EC-137</name>
    <dbReference type="NCBI Taxonomy" id="1314806"/>
    <lineage>
        <taxon>Eukaryota</taxon>
        <taxon>Fungi</taxon>
        <taxon>Dikarya</taxon>
        <taxon>Basidiomycota</taxon>
        <taxon>Agaricomycotina</taxon>
        <taxon>Agaricomycetes</taxon>
        <taxon>Russulales</taxon>
        <taxon>Lachnocladiaceae</taxon>
        <taxon>Vararia</taxon>
    </lineage>
</organism>
<reference evidence="1" key="1">
    <citation type="submission" date="2021-02" db="EMBL/GenBank/DDBJ databases">
        <authorList>
            <consortium name="DOE Joint Genome Institute"/>
            <person name="Ahrendt S."/>
            <person name="Looney B.P."/>
            <person name="Miyauchi S."/>
            <person name="Morin E."/>
            <person name="Drula E."/>
            <person name="Courty P.E."/>
            <person name="Chicoki N."/>
            <person name="Fauchery L."/>
            <person name="Kohler A."/>
            <person name="Kuo A."/>
            <person name="Labutti K."/>
            <person name="Pangilinan J."/>
            <person name="Lipzen A."/>
            <person name="Riley R."/>
            <person name="Andreopoulos W."/>
            <person name="He G."/>
            <person name="Johnson J."/>
            <person name="Barry K.W."/>
            <person name="Grigoriev I.V."/>
            <person name="Nagy L."/>
            <person name="Hibbett D."/>
            <person name="Henrissat B."/>
            <person name="Matheny P.B."/>
            <person name="Labbe J."/>
            <person name="Martin F."/>
        </authorList>
    </citation>
    <scope>NUCLEOTIDE SEQUENCE</scope>
    <source>
        <strain evidence="1">EC-137</strain>
    </source>
</reference>
<keyword evidence="2" id="KW-1185">Reference proteome</keyword>
<evidence type="ECO:0000313" key="1">
    <source>
        <dbReference type="EMBL" id="KAI0035569.1"/>
    </source>
</evidence>
<comment type="caution">
    <text evidence="1">The sequence shown here is derived from an EMBL/GenBank/DDBJ whole genome shotgun (WGS) entry which is preliminary data.</text>
</comment>
<gene>
    <name evidence="1" type="ORF">K488DRAFT_42920</name>
</gene>
<dbReference type="EMBL" id="MU273482">
    <property type="protein sequence ID" value="KAI0035569.1"/>
    <property type="molecule type" value="Genomic_DNA"/>
</dbReference>